<feature type="compositionally biased region" description="Basic and acidic residues" evidence="1">
    <location>
        <begin position="313"/>
        <end position="449"/>
    </location>
</feature>
<dbReference type="EMBL" id="PNBA02000022">
    <property type="protein sequence ID" value="KAG6385971.1"/>
    <property type="molecule type" value="Genomic_DNA"/>
</dbReference>
<name>A0A8X8W0S9_SALSN</name>
<dbReference type="Pfam" id="PF12056">
    <property type="entry name" value="DUF3537"/>
    <property type="match status" value="1"/>
</dbReference>
<evidence type="ECO:0000313" key="5">
    <source>
        <dbReference type="Proteomes" id="UP000298416"/>
    </source>
</evidence>
<keyword evidence="2" id="KW-1133">Transmembrane helix</keyword>
<keyword evidence="3" id="KW-0732">Signal</keyword>
<feature type="signal peptide" evidence="3">
    <location>
        <begin position="1"/>
        <end position="22"/>
    </location>
</feature>
<evidence type="ECO:0000256" key="3">
    <source>
        <dbReference type="SAM" id="SignalP"/>
    </source>
</evidence>
<evidence type="ECO:0000256" key="1">
    <source>
        <dbReference type="SAM" id="MobiDB-lite"/>
    </source>
</evidence>
<feature type="transmembrane region" description="Helical" evidence="2">
    <location>
        <begin position="103"/>
        <end position="122"/>
    </location>
</feature>
<protein>
    <submittedName>
        <fullName evidence="4">Uncharacterized protein</fullName>
    </submittedName>
</protein>
<dbReference type="PANTHER" id="PTHR31963">
    <property type="entry name" value="RAS GUANINE NUCLEOTIDE EXCHANGE FACTOR K"/>
    <property type="match status" value="1"/>
</dbReference>
<dbReference type="PANTHER" id="PTHR31963:SF28">
    <property type="entry name" value="GUSTATORY RECEPTOR"/>
    <property type="match status" value="1"/>
</dbReference>
<gene>
    <name evidence="4" type="ORF">SASPL_154854</name>
</gene>
<feature type="compositionally biased region" description="Basic and acidic residues" evidence="1">
    <location>
        <begin position="507"/>
        <end position="516"/>
    </location>
</feature>
<feature type="chain" id="PRO_5036466302" evidence="3">
    <location>
        <begin position="23"/>
        <end position="555"/>
    </location>
</feature>
<organism evidence="4">
    <name type="scientific">Salvia splendens</name>
    <name type="common">Scarlet sage</name>
    <dbReference type="NCBI Taxonomy" id="180675"/>
    <lineage>
        <taxon>Eukaryota</taxon>
        <taxon>Viridiplantae</taxon>
        <taxon>Streptophyta</taxon>
        <taxon>Embryophyta</taxon>
        <taxon>Tracheophyta</taxon>
        <taxon>Spermatophyta</taxon>
        <taxon>Magnoliopsida</taxon>
        <taxon>eudicotyledons</taxon>
        <taxon>Gunneridae</taxon>
        <taxon>Pentapetalae</taxon>
        <taxon>asterids</taxon>
        <taxon>lamiids</taxon>
        <taxon>Lamiales</taxon>
        <taxon>Lamiaceae</taxon>
        <taxon>Nepetoideae</taxon>
        <taxon>Mentheae</taxon>
        <taxon>Salviinae</taxon>
        <taxon>Salvia</taxon>
        <taxon>Salvia subgen. Calosphace</taxon>
        <taxon>core Calosphace</taxon>
    </lineage>
</organism>
<feature type="compositionally biased region" description="Basic and acidic residues" evidence="1">
    <location>
        <begin position="456"/>
        <end position="500"/>
    </location>
</feature>
<accession>A0A8X8W0S9</accession>
<feature type="transmembrane region" description="Helical" evidence="2">
    <location>
        <begin position="65"/>
        <end position="83"/>
    </location>
</feature>
<feature type="transmembrane region" description="Helical" evidence="2">
    <location>
        <begin position="38"/>
        <end position="58"/>
    </location>
</feature>
<reference evidence="4" key="2">
    <citation type="submission" date="2020-08" db="EMBL/GenBank/DDBJ databases">
        <title>Plant Genome Project.</title>
        <authorList>
            <person name="Zhang R.-G."/>
        </authorList>
    </citation>
    <scope>NUCLEOTIDE SEQUENCE</scope>
    <source>
        <strain evidence="4">Huo1</strain>
        <tissue evidence="4">Leaf</tissue>
    </source>
</reference>
<reference evidence="4" key="1">
    <citation type="submission" date="2018-01" db="EMBL/GenBank/DDBJ databases">
        <authorList>
            <person name="Mao J.F."/>
        </authorList>
    </citation>
    <scope>NUCLEOTIDE SEQUENCE</scope>
    <source>
        <strain evidence="4">Huo1</strain>
        <tissue evidence="4">Leaf</tissue>
    </source>
</reference>
<proteinExistence type="predicted"/>
<keyword evidence="2" id="KW-0812">Transmembrane</keyword>
<feature type="region of interest" description="Disordered" evidence="1">
    <location>
        <begin position="303"/>
        <end position="555"/>
    </location>
</feature>
<feature type="transmembrane region" description="Helical" evidence="2">
    <location>
        <begin position="248"/>
        <end position="266"/>
    </location>
</feature>
<dbReference type="InterPro" id="IPR021924">
    <property type="entry name" value="DUF3537"/>
</dbReference>
<evidence type="ECO:0000313" key="4">
    <source>
        <dbReference type="EMBL" id="KAG6385971.1"/>
    </source>
</evidence>
<dbReference type="Proteomes" id="UP000298416">
    <property type="component" value="Unassembled WGS sequence"/>
</dbReference>
<keyword evidence="5" id="KW-1185">Reference proteome</keyword>
<keyword evidence="2" id="KW-0472">Membrane</keyword>
<sequence length="555" mass="61636">MFDTVHHGILLVIGFVVWGVLCTEDRARGCSSGLSAQWFLGAVYYPVDHLLVVLVIFYTGVSIRMFRIFLLLEFLIVTASQFVTLLQATENQGIINLINGGDFAVLSIVQLAGIVLCLSAAAKISHRAQSLGSIASRWHALVTCNSNDGSGSGNVENGGNAEPHPSGSLSFNCSESDLESADYIPLPSDIHPTPSKSSYERRQAFAATSHHDCFSKTAAFKSLMCKVVKVDMKYTGAMRSSGVKVKHVLQVSVLLGVCIWLVFYQMPHPNDGRSFSNHGIKLSQKLRTASEIKLGRKDLKPRTTTLVETEGPDVTKIDADGKETEKKDVEEGKKDGDDKETEKKDGEKKQDDGDKKTEKKDGYDKKTKKKDGDDKKKEKKQKQDGGEKKTEKKDGDDKKIKKKDGDGKEKEKKDGGDKKRKKKDGDDDKEKEKQDGDDKETEKKDGDEKKRKKKQKQEGDDKETKKKKKKEGDDKKKDEDSKKDKDEEAKVSKGKDAKPEKSKKKKSKEEEIADERRRKKGKGQQRIRGTITEDFDSSPRTTVGADSPSSSPGNL</sequence>
<evidence type="ECO:0000256" key="2">
    <source>
        <dbReference type="SAM" id="Phobius"/>
    </source>
</evidence>
<comment type="caution">
    <text evidence="4">The sequence shown here is derived from an EMBL/GenBank/DDBJ whole genome shotgun (WGS) entry which is preliminary data.</text>
</comment>
<dbReference type="AlphaFoldDB" id="A0A8X8W0S9"/>